<protein>
    <recommendedName>
        <fullName evidence="3">HK97 family phage protein</fullName>
    </recommendedName>
</protein>
<dbReference type="EMBL" id="CP006704">
    <property type="protein sequence ID" value="AIJ45564.1"/>
    <property type="molecule type" value="Genomic_DNA"/>
</dbReference>
<proteinExistence type="predicted"/>
<sequence length="157" mass="17172">MANDVQFTLSGAGELRKRLLALPRELQLKPGRSALGKAASVVRRQAKVNAESIDDAETGRKISDNIIQRFRSRHYKRTGDLMISVGVGTEKGRIPKGNPDTGPKGNTPHWHLIELGTEVAKPQPFLVPAAQATAEQAINLFGTELDKQITKIVSKLR</sequence>
<accession>A0A076PFM1</accession>
<dbReference type="Pfam" id="PF04883">
    <property type="entry name" value="HK97-gp10_like"/>
    <property type="match status" value="1"/>
</dbReference>
<evidence type="ECO:0000313" key="2">
    <source>
        <dbReference type="Proteomes" id="UP000028782"/>
    </source>
</evidence>
<dbReference type="RefSeq" id="WP_043371268.1">
    <property type="nucleotide sequence ID" value="NZ_CP006704.1"/>
</dbReference>
<dbReference type="Proteomes" id="UP000028782">
    <property type="component" value="Chromosome"/>
</dbReference>
<name>A0A076PFM1_COMTE</name>
<dbReference type="KEGG" id="ctes:O987_07100"/>
<evidence type="ECO:0000313" key="1">
    <source>
        <dbReference type="EMBL" id="AIJ45564.1"/>
    </source>
</evidence>
<dbReference type="NCBIfam" id="TIGR01725">
    <property type="entry name" value="phge_HK97_gp10"/>
    <property type="match status" value="1"/>
</dbReference>
<evidence type="ECO:0008006" key="3">
    <source>
        <dbReference type="Google" id="ProtNLM"/>
    </source>
</evidence>
<gene>
    <name evidence="1" type="ORF">O987_07100</name>
</gene>
<dbReference type="HOGENOM" id="CLU_127674_5_0_4"/>
<dbReference type="InterPro" id="IPR010064">
    <property type="entry name" value="HK97-gp10_tail"/>
</dbReference>
<dbReference type="AlphaFoldDB" id="A0A076PFM1"/>
<reference evidence="1 2" key="1">
    <citation type="journal article" date="2014" name="Genome Announc.">
        <title>Complete Genome Sequence of Polychlorinated Biphenyl Degrader Comamonas testosteroni TK102 (NBRC 109938).</title>
        <authorList>
            <person name="Fukuda K."/>
            <person name="Hosoyama A."/>
            <person name="Tsuchikane K."/>
            <person name="Ohji S."/>
            <person name="Yamazoe A."/>
            <person name="Fujita N."/>
            <person name="Shintani M."/>
            <person name="Kimbara K."/>
        </authorList>
    </citation>
    <scope>NUCLEOTIDE SEQUENCE [LARGE SCALE GENOMIC DNA]</scope>
    <source>
        <strain evidence="1">TK102</strain>
    </source>
</reference>
<organism evidence="1 2">
    <name type="scientific">Comamonas testosteroni TK102</name>
    <dbReference type="NCBI Taxonomy" id="1392005"/>
    <lineage>
        <taxon>Bacteria</taxon>
        <taxon>Pseudomonadati</taxon>
        <taxon>Pseudomonadota</taxon>
        <taxon>Betaproteobacteria</taxon>
        <taxon>Burkholderiales</taxon>
        <taxon>Comamonadaceae</taxon>
        <taxon>Comamonas</taxon>
    </lineage>
</organism>